<dbReference type="InterPro" id="IPR002347">
    <property type="entry name" value="SDR_fam"/>
</dbReference>
<dbReference type="GO" id="GO:0004316">
    <property type="term" value="F:3-oxoacyl-[acyl-carrier-protein] reductase (NADPH) activity"/>
    <property type="evidence" value="ECO:0007669"/>
    <property type="project" value="UniProtKB-EC"/>
</dbReference>
<dbReference type="EMBL" id="SJPV01000005">
    <property type="protein sequence ID" value="TWU37038.1"/>
    <property type="molecule type" value="Genomic_DNA"/>
</dbReference>
<dbReference type="AlphaFoldDB" id="A0A5C6DJX3"/>
<dbReference type="Pfam" id="PF13561">
    <property type="entry name" value="adh_short_C2"/>
    <property type="match status" value="1"/>
</dbReference>
<dbReference type="InterPro" id="IPR051122">
    <property type="entry name" value="SDR_DHRS6-like"/>
</dbReference>
<dbReference type="InterPro" id="IPR057326">
    <property type="entry name" value="KR_dom"/>
</dbReference>
<keyword evidence="2 4" id="KW-0560">Oxidoreductase</keyword>
<dbReference type="InterPro" id="IPR036291">
    <property type="entry name" value="NAD(P)-bd_dom_sf"/>
</dbReference>
<evidence type="ECO:0000313" key="4">
    <source>
        <dbReference type="EMBL" id="TWU37038.1"/>
    </source>
</evidence>
<organism evidence="4 5">
    <name type="scientific">Novipirellula artificiosorum</name>
    <dbReference type="NCBI Taxonomy" id="2528016"/>
    <lineage>
        <taxon>Bacteria</taxon>
        <taxon>Pseudomonadati</taxon>
        <taxon>Planctomycetota</taxon>
        <taxon>Planctomycetia</taxon>
        <taxon>Pirellulales</taxon>
        <taxon>Pirellulaceae</taxon>
        <taxon>Novipirellula</taxon>
    </lineage>
</organism>
<proteinExistence type="inferred from homology"/>
<name>A0A5C6DJX3_9BACT</name>
<evidence type="ECO:0000259" key="3">
    <source>
        <dbReference type="SMART" id="SM00822"/>
    </source>
</evidence>
<sequence>MYQKHYLIVGGSHGIGFGIVQRLLSQGAAVTIVSRTRGRLDELDADTTSSIHHVAADVTGDQIDTFPLPDRLDGLAYCPGSINLSPLRMTKPELLRSDFEVNVVGAVRVMQRAAASLKAADLSSIVLFSTVAVGTGLAMHTSVAAAKGALEGVARSWAAELAPKTRVNCIAPALTDTPLSERLLSSEAKRSSMAKLYPLGRVGTIDDIASMAVFLLGEASSWITGQVIAVDGGLSRVKSM</sequence>
<dbReference type="OrthoDB" id="9803333at2"/>
<dbReference type="CDD" id="cd05233">
    <property type="entry name" value="SDR_c"/>
    <property type="match status" value="1"/>
</dbReference>
<feature type="domain" description="Ketoreductase" evidence="3">
    <location>
        <begin position="4"/>
        <end position="177"/>
    </location>
</feature>
<evidence type="ECO:0000256" key="2">
    <source>
        <dbReference type="ARBA" id="ARBA00023002"/>
    </source>
</evidence>
<evidence type="ECO:0000313" key="5">
    <source>
        <dbReference type="Proteomes" id="UP000319143"/>
    </source>
</evidence>
<dbReference type="EC" id="1.1.1.100" evidence="4"/>
<dbReference type="PANTHER" id="PTHR43477:SF1">
    <property type="entry name" value="DIHYDROANTICAPSIN 7-DEHYDROGENASE"/>
    <property type="match status" value="1"/>
</dbReference>
<dbReference type="Proteomes" id="UP000319143">
    <property type="component" value="Unassembled WGS sequence"/>
</dbReference>
<dbReference type="RefSeq" id="WP_146527239.1">
    <property type="nucleotide sequence ID" value="NZ_SJPV01000005.1"/>
</dbReference>
<dbReference type="SMART" id="SM00822">
    <property type="entry name" value="PKS_KR"/>
    <property type="match status" value="1"/>
</dbReference>
<dbReference type="SUPFAM" id="SSF51735">
    <property type="entry name" value="NAD(P)-binding Rossmann-fold domains"/>
    <property type="match status" value="1"/>
</dbReference>
<dbReference type="Gene3D" id="3.40.50.720">
    <property type="entry name" value="NAD(P)-binding Rossmann-like Domain"/>
    <property type="match status" value="1"/>
</dbReference>
<accession>A0A5C6DJX3</accession>
<reference evidence="4 5" key="1">
    <citation type="submission" date="2019-02" db="EMBL/GenBank/DDBJ databases">
        <title>Deep-cultivation of Planctomycetes and their phenomic and genomic characterization uncovers novel biology.</title>
        <authorList>
            <person name="Wiegand S."/>
            <person name="Jogler M."/>
            <person name="Boedeker C."/>
            <person name="Pinto D."/>
            <person name="Vollmers J."/>
            <person name="Rivas-Marin E."/>
            <person name="Kohn T."/>
            <person name="Peeters S.H."/>
            <person name="Heuer A."/>
            <person name="Rast P."/>
            <person name="Oberbeckmann S."/>
            <person name="Bunk B."/>
            <person name="Jeske O."/>
            <person name="Meyerdierks A."/>
            <person name="Storesund J.E."/>
            <person name="Kallscheuer N."/>
            <person name="Luecker S."/>
            <person name="Lage O.M."/>
            <person name="Pohl T."/>
            <person name="Merkel B.J."/>
            <person name="Hornburger P."/>
            <person name="Mueller R.-W."/>
            <person name="Bruemmer F."/>
            <person name="Labrenz M."/>
            <person name="Spormann A.M."/>
            <person name="Op Den Camp H."/>
            <person name="Overmann J."/>
            <person name="Amann R."/>
            <person name="Jetten M.S.M."/>
            <person name="Mascher T."/>
            <person name="Medema M.H."/>
            <person name="Devos D.P."/>
            <person name="Kaster A.-K."/>
            <person name="Ovreas L."/>
            <person name="Rohde M."/>
            <person name="Galperin M.Y."/>
            <person name="Jogler C."/>
        </authorList>
    </citation>
    <scope>NUCLEOTIDE SEQUENCE [LARGE SCALE GENOMIC DNA]</scope>
    <source>
        <strain evidence="4 5">Poly41</strain>
    </source>
</reference>
<comment type="similarity">
    <text evidence="1">Belongs to the short-chain dehydrogenases/reductases (SDR) family.</text>
</comment>
<protein>
    <submittedName>
        <fullName evidence="4">3-oxoacyl-[acyl-carrier-protein] reductase FabG1</fullName>
        <ecNumber evidence="4">1.1.1.100</ecNumber>
    </submittedName>
</protein>
<dbReference type="PANTHER" id="PTHR43477">
    <property type="entry name" value="DIHYDROANTICAPSIN 7-DEHYDROGENASE"/>
    <property type="match status" value="1"/>
</dbReference>
<gene>
    <name evidence="4" type="primary">fabG1</name>
    <name evidence="4" type="ORF">Poly41_31640</name>
</gene>
<keyword evidence="5" id="KW-1185">Reference proteome</keyword>
<dbReference type="PRINTS" id="PR00081">
    <property type="entry name" value="GDHRDH"/>
</dbReference>
<evidence type="ECO:0000256" key="1">
    <source>
        <dbReference type="ARBA" id="ARBA00006484"/>
    </source>
</evidence>
<comment type="caution">
    <text evidence="4">The sequence shown here is derived from an EMBL/GenBank/DDBJ whole genome shotgun (WGS) entry which is preliminary data.</text>
</comment>